<feature type="region of interest" description="Disordered" evidence="1">
    <location>
        <begin position="200"/>
        <end position="223"/>
    </location>
</feature>
<name>A0AA35QS35_GEOBA</name>
<evidence type="ECO:0000256" key="1">
    <source>
        <dbReference type="SAM" id="MobiDB-lite"/>
    </source>
</evidence>
<accession>A0AA35QS35</accession>
<feature type="compositionally biased region" description="Low complexity" evidence="1">
    <location>
        <begin position="292"/>
        <end position="302"/>
    </location>
</feature>
<dbReference type="InterPro" id="IPR001875">
    <property type="entry name" value="DED_dom"/>
</dbReference>
<dbReference type="PROSITE" id="PS50168">
    <property type="entry name" value="DED"/>
    <property type="match status" value="1"/>
</dbReference>
<evidence type="ECO:0000313" key="4">
    <source>
        <dbReference type="Proteomes" id="UP001174909"/>
    </source>
</evidence>
<gene>
    <name evidence="3" type="ORF">GBAR_LOCUS343</name>
</gene>
<feature type="domain" description="DED" evidence="2">
    <location>
        <begin position="9"/>
        <end position="90"/>
    </location>
</feature>
<dbReference type="Gene3D" id="1.10.533.10">
    <property type="entry name" value="Death Domain, Fas"/>
    <property type="match status" value="1"/>
</dbReference>
<comment type="caution">
    <text evidence="3">The sequence shown here is derived from an EMBL/GenBank/DDBJ whole genome shotgun (WGS) entry which is preliminary data.</text>
</comment>
<dbReference type="Pfam" id="PF01335">
    <property type="entry name" value="DED"/>
    <property type="match status" value="1"/>
</dbReference>
<sequence length="362" mass="40687">MSDTLQAIEYRRLVASVASHLIPEEVERIIFIRREKLEALHVCGDEDTASALHTLAALERQGEFSLQNIDGLTEIAKDVNRHDLVRLIDAYKKTRCLAKKPPKIRARKLLRKSYYGGSSSARSSRERSHLEATYEMMVTRFTFLEQQMSLVPRLLEGEGDIQDEGTVILMSLKCASEELATRLADAFEYFQELSDGGSLRGSYEDLRRTNSNESKDDQLSPDAEVIYDRPTLCAQPAEVIYDRPTHPPQPAVQNSKQLLVRPPIAMVSRRSQMLETREGTGYARPDEDTDFTGDSGFSSSSKYNDDSDPYCVVDLWRRPPPNTLAPQKKVPATDSDHGYMAVCTASLDSDPVYDTVQTPTKT</sequence>
<dbReference type="AlphaFoldDB" id="A0AA35QS35"/>
<proteinExistence type="predicted"/>
<feature type="compositionally biased region" description="Basic and acidic residues" evidence="1">
    <location>
        <begin position="202"/>
        <end position="218"/>
    </location>
</feature>
<feature type="region of interest" description="Disordered" evidence="1">
    <location>
        <begin position="274"/>
        <end position="305"/>
    </location>
</feature>
<dbReference type="InterPro" id="IPR011029">
    <property type="entry name" value="DEATH-like_dom_sf"/>
</dbReference>
<dbReference type="Proteomes" id="UP001174909">
    <property type="component" value="Unassembled WGS sequence"/>
</dbReference>
<evidence type="ECO:0000259" key="2">
    <source>
        <dbReference type="PROSITE" id="PS50168"/>
    </source>
</evidence>
<reference evidence="3" key="1">
    <citation type="submission" date="2023-03" db="EMBL/GenBank/DDBJ databases">
        <authorList>
            <person name="Steffen K."/>
            <person name="Cardenas P."/>
        </authorList>
    </citation>
    <scope>NUCLEOTIDE SEQUENCE</scope>
</reference>
<keyword evidence="4" id="KW-1185">Reference proteome</keyword>
<dbReference type="SUPFAM" id="SSF47986">
    <property type="entry name" value="DEATH domain"/>
    <property type="match status" value="1"/>
</dbReference>
<organism evidence="3 4">
    <name type="scientific">Geodia barretti</name>
    <name type="common">Barrett's horny sponge</name>
    <dbReference type="NCBI Taxonomy" id="519541"/>
    <lineage>
        <taxon>Eukaryota</taxon>
        <taxon>Metazoa</taxon>
        <taxon>Porifera</taxon>
        <taxon>Demospongiae</taxon>
        <taxon>Heteroscleromorpha</taxon>
        <taxon>Tetractinellida</taxon>
        <taxon>Astrophorina</taxon>
        <taxon>Geodiidae</taxon>
        <taxon>Geodia</taxon>
    </lineage>
</organism>
<protein>
    <recommendedName>
        <fullName evidence="2">DED domain-containing protein</fullName>
    </recommendedName>
</protein>
<evidence type="ECO:0000313" key="3">
    <source>
        <dbReference type="EMBL" id="CAI7989829.1"/>
    </source>
</evidence>
<dbReference type="GO" id="GO:0042981">
    <property type="term" value="P:regulation of apoptotic process"/>
    <property type="evidence" value="ECO:0007669"/>
    <property type="project" value="InterPro"/>
</dbReference>
<dbReference type="EMBL" id="CASHTH010000038">
    <property type="protein sequence ID" value="CAI7989829.1"/>
    <property type="molecule type" value="Genomic_DNA"/>
</dbReference>